<dbReference type="AlphaFoldDB" id="A0A0D0CXG3"/>
<dbReference type="OrthoDB" id="4743193at2759"/>
<name>A0A0D0CXG3_9AGAM</name>
<protein>
    <submittedName>
        <fullName evidence="1">Uncharacterized protein</fullName>
    </submittedName>
</protein>
<evidence type="ECO:0000313" key="2">
    <source>
        <dbReference type="Proteomes" id="UP000054538"/>
    </source>
</evidence>
<keyword evidence="2" id="KW-1185">Reference proteome</keyword>
<accession>A0A0D0CXG3</accession>
<proteinExistence type="predicted"/>
<reference evidence="1 2" key="1">
    <citation type="submission" date="2014-04" db="EMBL/GenBank/DDBJ databases">
        <authorList>
            <consortium name="DOE Joint Genome Institute"/>
            <person name="Kuo A."/>
            <person name="Kohler A."/>
            <person name="Jargeat P."/>
            <person name="Nagy L.G."/>
            <person name="Floudas D."/>
            <person name="Copeland A."/>
            <person name="Barry K.W."/>
            <person name="Cichocki N."/>
            <person name="Veneault-Fourrey C."/>
            <person name="LaButti K."/>
            <person name="Lindquist E.A."/>
            <person name="Lipzen A."/>
            <person name="Lundell T."/>
            <person name="Morin E."/>
            <person name="Murat C."/>
            <person name="Sun H."/>
            <person name="Tunlid A."/>
            <person name="Henrissat B."/>
            <person name="Grigoriev I.V."/>
            <person name="Hibbett D.S."/>
            <person name="Martin F."/>
            <person name="Nordberg H.P."/>
            <person name="Cantor M.N."/>
            <person name="Hua S.X."/>
        </authorList>
    </citation>
    <scope>NUCLEOTIDE SEQUENCE [LARGE SCALE GENOMIC DNA]</scope>
    <source>
        <strain evidence="1 2">Ve08.2h10</strain>
    </source>
</reference>
<sequence>MRDFTAVFEALEHCQTTASQFLKTVLTHWQYDNQPIVQDLLLHSTEVLGTFLAHPIKAQDFMQHCAELILDLYLKEICHAASKDGGWHFGASTATTQQLEDFNLDDMAWDLKAHAPRLWTFVGLLMQCDEKQKGGSGKKDVDGDVVMDKQSMDMEQDYWNEVDEVDFEEFIEGLTAEGGPSIPMKDHKKWQVVIKTIKKIVIISIIMQSVNWKLNTLQTILGLFLQSAHTLQKVIDTLVQAGISISTDAINAAVCSLSIKSQTLL</sequence>
<reference evidence="2" key="2">
    <citation type="submission" date="2015-01" db="EMBL/GenBank/DDBJ databases">
        <title>Evolutionary Origins and Diversification of the Mycorrhizal Mutualists.</title>
        <authorList>
            <consortium name="DOE Joint Genome Institute"/>
            <consortium name="Mycorrhizal Genomics Consortium"/>
            <person name="Kohler A."/>
            <person name="Kuo A."/>
            <person name="Nagy L.G."/>
            <person name="Floudas D."/>
            <person name="Copeland A."/>
            <person name="Barry K.W."/>
            <person name="Cichocki N."/>
            <person name="Veneault-Fourrey C."/>
            <person name="LaButti K."/>
            <person name="Lindquist E.A."/>
            <person name="Lipzen A."/>
            <person name="Lundell T."/>
            <person name="Morin E."/>
            <person name="Murat C."/>
            <person name="Riley R."/>
            <person name="Ohm R."/>
            <person name="Sun H."/>
            <person name="Tunlid A."/>
            <person name="Henrissat B."/>
            <person name="Grigoriev I.V."/>
            <person name="Hibbett D.S."/>
            <person name="Martin F."/>
        </authorList>
    </citation>
    <scope>NUCLEOTIDE SEQUENCE [LARGE SCALE GENOMIC DNA]</scope>
    <source>
        <strain evidence="2">Ve08.2h10</strain>
    </source>
</reference>
<dbReference type="Proteomes" id="UP000054538">
    <property type="component" value="Unassembled WGS sequence"/>
</dbReference>
<dbReference type="EMBL" id="KN826060">
    <property type="protein sequence ID" value="KIK80263.1"/>
    <property type="molecule type" value="Genomic_DNA"/>
</dbReference>
<dbReference type="STRING" id="930991.A0A0D0CXG3"/>
<dbReference type="HOGENOM" id="CLU_009487_2_0_1"/>
<organism evidence="1 2">
    <name type="scientific">Paxillus rubicundulus Ve08.2h10</name>
    <dbReference type="NCBI Taxonomy" id="930991"/>
    <lineage>
        <taxon>Eukaryota</taxon>
        <taxon>Fungi</taxon>
        <taxon>Dikarya</taxon>
        <taxon>Basidiomycota</taxon>
        <taxon>Agaricomycotina</taxon>
        <taxon>Agaricomycetes</taxon>
        <taxon>Agaricomycetidae</taxon>
        <taxon>Boletales</taxon>
        <taxon>Paxilineae</taxon>
        <taxon>Paxillaceae</taxon>
        <taxon>Paxillus</taxon>
    </lineage>
</organism>
<dbReference type="InParanoid" id="A0A0D0CXG3"/>
<evidence type="ECO:0000313" key="1">
    <source>
        <dbReference type="EMBL" id="KIK80263.1"/>
    </source>
</evidence>
<gene>
    <name evidence="1" type="ORF">PAXRUDRAFT_766419</name>
</gene>